<dbReference type="InterPro" id="IPR011004">
    <property type="entry name" value="Trimer_LpxA-like_sf"/>
</dbReference>
<evidence type="ECO:0000259" key="2">
    <source>
        <dbReference type="Pfam" id="PF17836"/>
    </source>
</evidence>
<dbReference type="EMBL" id="RCZO01000001">
    <property type="protein sequence ID" value="TPG11199.1"/>
    <property type="molecule type" value="Genomic_DNA"/>
</dbReference>
<dbReference type="InterPro" id="IPR050179">
    <property type="entry name" value="Trans_hexapeptide_repeat"/>
</dbReference>
<dbReference type="PANTHER" id="PTHR43300:SF7">
    <property type="entry name" value="UDP-N-ACETYLBACILLOSAMINE N-ACETYLTRANSFERASE"/>
    <property type="match status" value="1"/>
</dbReference>
<proteinExistence type="inferred from homology"/>
<dbReference type="AlphaFoldDB" id="A0A502CGQ8"/>
<dbReference type="Pfam" id="PF17836">
    <property type="entry name" value="PglD_N"/>
    <property type="match status" value="1"/>
</dbReference>
<comment type="caution">
    <text evidence="3">The sequence shown here is derived from an EMBL/GenBank/DDBJ whole genome shotgun (WGS) entry which is preliminary data.</text>
</comment>
<reference evidence="3 4" key="1">
    <citation type="journal article" date="2019" name="Environ. Microbiol.">
        <title>Species interactions and distinct microbial communities in high Arctic permafrost affected cryosols are associated with the CH4 and CO2 gas fluxes.</title>
        <authorList>
            <person name="Altshuler I."/>
            <person name="Hamel J."/>
            <person name="Turney S."/>
            <person name="Magnuson E."/>
            <person name="Levesque R."/>
            <person name="Greer C."/>
            <person name="Whyte L.G."/>
        </authorList>
    </citation>
    <scope>NUCLEOTIDE SEQUENCE [LARGE SCALE GENOMIC DNA]</scope>
    <source>
        <strain evidence="3 4">S13Y</strain>
    </source>
</reference>
<dbReference type="SUPFAM" id="SSF51161">
    <property type="entry name" value="Trimeric LpxA-like enzymes"/>
    <property type="match status" value="1"/>
</dbReference>
<sequence length="190" mass="20245">MKLLIYGSQDFGQTVAALASDCGHEVAGFVDDFNHGPNVVGTSQSIRQSHPPQSHSIAIAIGYKNLPARLAAWLALREEGYLTPSLIHPRAYIARDVRMGEGVIVMAGAIVDVRARIHDIAVLWPGVCVNHDAAIGRNTFLSPSTTICGHADIGGSSFIGAGTAVVDYGVVPESSFVPMLSRWTRRTPQA</sequence>
<evidence type="ECO:0000256" key="1">
    <source>
        <dbReference type="ARBA" id="ARBA00007274"/>
    </source>
</evidence>
<organism evidence="3 4">
    <name type="scientific">Rhodanobacter glycinis</name>
    <dbReference type="NCBI Taxonomy" id="582702"/>
    <lineage>
        <taxon>Bacteria</taxon>
        <taxon>Pseudomonadati</taxon>
        <taxon>Pseudomonadota</taxon>
        <taxon>Gammaproteobacteria</taxon>
        <taxon>Lysobacterales</taxon>
        <taxon>Rhodanobacteraceae</taxon>
        <taxon>Rhodanobacter</taxon>
    </lineage>
</organism>
<dbReference type="Gene3D" id="3.40.50.20">
    <property type="match status" value="1"/>
</dbReference>
<dbReference type="Proteomes" id="UP000319486">
    <property type="component" value="Unassembled WGS sequence"/>
</dbReference>
<name>A0A502CGQ8_9GAMM</name>
<keyword evidence="4" id="KW-1185">Reference proteome</keyword>
<dbReference type="RefSeq" id="WP_140648411.1">
    <property type="nucleotide sequence ID" value="NZ_RCZO01000001.1"/>
</dbReference>
<feature type="domain" description="PglD N-terminal" evidence="2">
    <location>
        <begin position="2"/>
        <end position="66"/>
    </location>
</feature>
<evidence type="ECO:0000313" key="3">
    <source>
        <dbReference type="EMBL" id="TPG11199.1"/>
    </source>
</evidence>
<comment type="similarity">
    <text evidence="1">Belongs to the transferase hexapeptide repeat family.</text>
</comment>
<accession>A0A502CGQ8</accession>
<gene>
    <name evidence="3" type="ORF">EAH88_01205</name>
</gene>
<dbReference type="Gene3D" id="2.160.10.10">
    <property type="entry name" value="Hexapeptide repeat proteins"/>
    <property type="match status" value="1"/>
</dbReference>
<dbReference type="PANTHER" id="PTHR43300">
    <property type="entry name" value="ACETYLTRANSFERASE"/>
    <property type="match status" value="1"/>
</dbReference>
<protein>
    <recommendedName>
        <fullName evidence="2">PglD N-terminal domain-containing protein</fullName>
    </recommendedName>
</protein>
<dbReference type="InterPro" id="IPR041561">
    <property type="entry name" value="PglD_N"/>
</dbReference>
<evidence type="ECO:0000313" key="4">
    <source>
        <dbReference type="Proteomes" id="UP000319486"/>
    </source>
</evidence>